<evidence type="ECO:0000256" key="3">
    <source>
        <dbReference type="PROSITE-ProRule" id="PRU01191"/>
    </source>
</evidence>
<dbReference type="AlphaFoldDB" id="A0A1R3IN33"/>
<accession>A0A1R3IN33</accession>
<feature type="compositionally biased region" description="Low complexity" evidence="4">
    <location>
        <begin position="226"/>
        <end position="258"/>
    </location>
</feature>
<comment type="caution">
    <text evidence="3">Lacks conserved residue(s) required for the propagation of feature annotation.</text>
</comment>
<keyword evidence="6" id="KW-1185">Reference proteome</keyword>
<proteinExistence type="inferred from homology"/>
<comment type="similarity">
    <text evidence="3">Belongs to the GRAS family.</text>
</comment>
<evidence type="ECO:0000313" key="6">
    <source>
        <dbReference type="Proteomes" id="UP000188268"/>
    </source>
</evidence>
<dbReference type="EMBL" id="AWWV01009789">
    <property type="protein sequence ID" value="OMO83973.1"/>
    <property type="molecule type" value="Genomic_DNA"/>
</dbReference>
<feature type="region of interest" description="Leucine repeat II (LRII)" evidence="3">
    <location>
        <begin position="414"/>
        <end position="446"/>
    </location>
</feature>
<evidence type="ECO:0000256" key="2">
    <source>
        <dbReference type="ARBA" id="ARBA00023163"/>
    </source>
</evidence>
<reference evidence="5 6" key="1">
    <citation type="submission" date="2013-09" db="EMBL/GenBank/DDBJ databases">
        <title>Corchorus capsularis genome sequencing.</title>
        <authorList>
            <person name="Alam M."/>
            <person name="Haque M.S."/>
            <person name="Islam M.S."/>
            <person name="Emdad E.M."/>
            <person name="Islam M.M."/>
            <person name="Ahmed B."/>
            <person name="Halim A."/>
            <person name="Hossen Q.M.M."/>
            <person name="Hossain M.Z."/>
            <person name="Ahmed R."/>
            <person name="Khan M.M."/>
            <person name="Islam R."/>
            <person name="Rashid M.M."/>
            <person name="Khan S.A."/>
            <person name="Rahman M.S."/>
            <person name="Alam M."/>
        </authorList>
    </citation>
    <scope>NUCLEOTIDE SEQUENCE [LARGE SCALE GENOMIC DNA]</scope>
    <source>
        <strain evidence="6">cv. CVL-1</strain>
        <tissue evidence="5">Whole seedling</tissue>
    </source>
</reference>
<dbReference type="InterPro" id="IPR005202">
    <property type="entry name" value="TF_GRAS"/>
</dbReference>
<evidence type="ECO:0000256" key="1">
    <source>
        <dbReference type="ARBA" id="ARBA00023015"/>
    </source>
</evidence>
<dbReference type="Pfam" id="PF03514">
    <property type="entry name" value="GRAS"/>
    <property type="match status" value="1"/>
</dbReference>
<dbReference type="Proteomes" id="UP000188268">
    <property type="component" value="Unassembled WGS sequence"/>
</dbReference>
<dbReference type="STRING" id="210143.A0A1R3IN33"/>
<name>A0A1R3IN33_COCAP</name>
<dbReference type="OMA" id="NEACGHY"/>
<comment type="caution">
    <text evidence="5">The sequence shown here is derived from an EMBL/GenBank/DDBJ whole genome shotgun (WGS) entry which is preliminary data.</text>
</comment>
<dbReference type="PANTHER" id="PTHR31636">
    <property type="entry name" value="OSJNBA0084A10.13 PROTEIN-RELATED"/>
    <property type="match status" value="1"/>
</dbReference>
<feature type="region of interest" description="Disordered" evidence="4">
    <location>
        <begin position="225"/>
        <end position="258"/>
    </location>
</feature>
<keyword evidence="1" id="KW-0805">Transcription regulation</keyword>
<organism evidence="5 6">
    <name type="scientific">Corchorus capsularis</name>
    <name type="common">Jute</name>
    <dbReference type="NCBI Taxonomy" id="210143"/>
    <lineage>
        <taxon>Eukaryota</taxon>
        <taxon>Viridiplantae</taxon>
        <taxon>Streptophyta</taxon>
        <taxon>Embryophyta</taxon>
        <taxon>Tracheophyta</taxon>
        <taxon>Spermatophyta</taxon>
        <taxon>Magnoliopsida</taxon>
        <taxon>eudicotyledons</taxon>
        <taxon>Gunneridae</taxon>
        <taxon>Pentapetalae</taxon>
        <taxon>rosids</taxon>
        <taxon>malvids</taxon>
        <taxon>Malvales</taxon>
        <taxon>Malvaceae</taxon>
        <taxon>Grewioideae</taxon>
        <taxon>Apeibeae</taxon>
        <taxon>Corchorus</taxon>
    </lineage>
</organism>
<feature type="region of interest" description="SAW" evidence="3">
    <location>
        <begin position="552"/>
        <end position="629"/>
    </location>
</feature>
<keyword evidence="2" id="KW-0804">Transcription</keyword>
<gene>
    <name evidence="5" type="ORF">CCACVL1_11065</name>
</gene>
<protein>
    <submittedName>
        <fullName evidence="5">Transcription factor GRAS</fullName>
    </submittedName>
</protein>
<feature type="short sequence motif" description="VHIID" evidence="3">
    <location>
        <begin position="367"/>
        <end position="371"/>
    </location>
</feature>
<dbReference type="OrthoDB" id="677896at2759"/>
<evidence type="ECO:0000313" key="5">
    <source>
        <dbReference type="EMBL" id="OMO83973.1"/>
    </source>
</evidence>
<dbReference type="PROSITE" id="PS50985">
    <property type="entry name" value="GRAS"/>
    <property type="match status" value="1"/>
</dbReference>
<sequence>MASGFSGGGPDFYGGIAGRSMANTGAMSNNQPTAPYRTQIPGIFMDPTSQIVNRAAPSLIGKRTLADFQTQQHQNNHAALSSLYLRSVKPRTYQHASPISPLSPIDFASNLSPDVTSNFSSASSCMSQRYGLPLLQHLRPQQFPLGTTSGTTIPPVNPGLPGVPYVNPVQTRVVQQQQDPEKKMLNQLQELEKQLLDDDNDEEGDAVSVITNTNSEWSETIQNLISSSSPTNPIAPSPTSSTTSSSSSTSSVASPASTCSKQTIMEAASAISEGKTEVVNEILTRLAQAANPKGNSEQRLMDCMLLALKSRVNSAENPPPVAELFSKEHAAATQSLYDLSPCFKLGFLAANLAILDATLDQPNSNKLHVIDFDIGQGGQYMNLLHALSERGTGKPAMVKITAVSDNGGDDRLKTVGDNLSQIADRFGVCLKFNVITSLKLNDLSRESLGCEPDEPLAVNFAFKLYRMPDESVSVENPRDELLRRVKGLAPRVVTLVEQEMNTNTAPFATRVGEACGYYGALFDSIESTVPRDSSERVKVEEGLWRKVANSVACEGRDRVERCEVFGKWRARMSMAGFELKPLSQNVAESMRARLNSGNRVNPGFTVKEENGGVSFGWMGRTLTVASAWR</sequence>
<evidence type="ECO:0000256" key="4">
    <source>
        <dbReference type="SAM" id="MobiDB-lite"/>
    </source>
</evidence>
<dbReference type="Gramene" id="OMO83973">
    <property type="protein sequence ID" value="OMO83973"/>
    <property type="gene ID" value="CCACVL1_11065"/>
</dbReference>